<reference evidence="12" key="1">
    <citation type="journal article" date="2023" name="Commun. Biol.">
        <title>Genome analysis of Parmales, the sister group of diatoms, reveals the evolutionary specialization of diatoms from phago-mixotrophs to photoautotrophs.</title>
        <authorList>
            <person name="Ban H."/>
            <person name="Sato S."/>
            <person name="Yoshikawa S."/>
            <person name="Yamada K."/>
            <person name="Nakamura Y."/>
            <person name="Ichinomiya M."/>
            <person name="Sato N."/>
            <person name="Blanc-Mathieu R."/>
            <person name="Endo H."/>
            <person name="Kuwata A."/>
            <person name="Ogata H."/>
        </authorList>
    </citation>
    <scope>NUCLEOTIDE SEQUENCE [LARGE SCALE GENOMIC DNA]</scope>
    <source>
        <strain evidence="12">NIES 3701</strain>
    </source>
</reference>
<dbReference type="AlphaFoldDB" id="A0A9W7BEL7"/>
<gene>
    <name evidence="11" type="ORF">TrST_g3743</name>
</gene>
<dbReference type="InterPro" id="IPR009012">
    <property type="entry name" value="GrpE_head"/>
</dbReference>
<dbReference type="PANTHER" id="PTHR21237">
    <property type="entry name" value="GRPE PROTEIN"/>
    <property type="match status" value="1"/>
</dbReference>
<dbReference type="PROSITE" id="PS01071">
    <property type="entry name" value="GRPE"/>
    <property type="match status" value="1"/>
</dbReference>
<dbReference type="Proteomes" id="UP001165085">
    <property type="component" value="Unassembled WGS sequence"/>
</dbReference>
<comment type="subcellular location">
    <subcellularLocation>
        <location evidence="1">Cytoplasm</location>
    </subcellularLocation>
    <subcellularLocation>
        <location evidence="7">Mitochondrion matrix</location>
    </subcellularLocation>
</comment>
<keyword evidence="6 7" id="KW-0143">Chaperone</keyword>
<dbReference type="GO" id="GO:0051082">
    <property type="term" value="F:unfolded protein binding"/>
    <property type="evidence" value="ECO:0007669"/>
    <property type="project" value="TreeGrafter"/>
</dbReference>
<dbReference type="GO" id="GO:0005759">
    <property type="term" value="C:mitochondrial matrix"/>
    <property type="evidence" value="ECO:0007669"/>
    <property type="project" value="UniProtKB-SubCell"/>
</dbReference>
<comment type="similarity">
    <text evidence="2 8">Belongs to the GrpE family.</text>
</comment>
<protein>
    <recommendedName>
        <fullName evidence="7">GrpE protein homolog</fullName>
    </recommendedName>
</protein>
<comment type="caution">
    <text evidence="11">The sequence shown here is derived from an EMBL/GenBank/DDBJ whole genome shotgun (WGS) entry which is preliminary data.</text>
</comment>
<comment type="function">
    <text evidence="7">Essential component of the PAM complex, a complex required for the translocation of transit peptide-containing proteins from the inner membrane into the mitochondrial matrix in an ATP-dependent manner.</text>
</comment>
<proteinExistence type="inferred from homology"/>
<dbReference type="OrthoDB" id="201635at2759"/>
<dbReference type="InterPro" id="IPR000740">
    <property type="entry name" value="GrpE"/>
</dbReference>
<keyword evidence="5" id="KW-0346">Stress response</keyword>
<accession>A0A9W7BEL7</accession>
<dbReference type="PANTHER" id="PTHR21237:SF40">
    <property type="entry name" value="CELL CYCLE AND APOPTOSIS REGULATOR PROTEIN 2"/>
    <property type="match status" value="1"/>
</dbReference>
<feature type="compositionally biased region" description="Basic and acidic residues" evidence="10">
    <location>
        <begin position="22"/>
        <end position="32"/>
    </location>
</feature>
<evidence type="ECO:0000256" key="4">
    <source>
        <dbReference type="ARBA" id="ARBA00022490"/>
    </source>
</evidence>
<dbReference type="Pfam" id="PF01025">
    <property type="entry name" value="GrpE"/>
    <property type="match status" value="1"/>
</dbReference>
<evidence type="ECO:0000256" key="10">
    <source>
        <dbReference type="SAM" id="MobiDB-lite"/>
    </source>
</evidence>
<comment type="subunit">
    <text evidence="3">Homodimer.</text>
</comment>
<dbReference type="GO" id="GO:0042803">
    <property type="term" value="F:protein homodimerization activity"/>
    <property type="evidence" value="ECO:0007669"/>
    <property type="project" value="InterPro"/>
</dbReference>
<evidence type="ECO:0000313" key="11">
    <source>
        <dbReference type="EMBL" id="GMH86520.1"/>
    </source>
</evidence>
<keyword evidence="7" id="KW-0496">Mitochondrion</keyword>
<evidence type="ECO:0000256" key="8">
    <source>
        <dbReference type="RuleBase" id="RU004478"/>
    </source>
</evidence>
<dbReference type="GO" id="GO:0051087">
    <property type="term" value="F:protein-folding chaperone binding"/>
    <property type="evidence" value="ECO:0007669"/>
    <property type="project" value="InterPro"/>
</dbReference>
<dbReference type="EMBL" id="BRXY01000316">
    <property type="protein sequence ID" value="GMH86520.1"/>
    <property type="molecule type" value="Genomic_DNA"/>
</dbReference>
<dbReference type="InterPro" id="IPR013805">
    <property type="entry name" value="GrpE_CC"/>
</dbReference>
<evidence type="ECO:0000313" key="12">
    <source>
        <dbReference type="Proteomes" id="UP001165085"/>
    </source>
</evidence>
<dbReference type="SUPFAM" id="SSF51064">
    <property type="entry name" value="Head domain of nucleotide exchange factor GrpE"/>
    <property type="match status" value="1"/>
</dbReference>
<name>A0A9W7BEL7_9STRA</name>
<dbReference type="HAMAP" id="MF_01151">
    <property type="entry name" value="GrpE"/>
    <property type="match status" value="1"/>
</dbReference>
<dbReference type="Gene3D" id="3.90.20.20">
    <property type="match status" value="1"/>
</dbReference>
<sequence length="215" mass="23642">MSLRPSSSGRASQKGQALFLFGKKDKEEKSDGENSGGGDILNSPAFLSKKIEVLKGDLTMGESDITAAEKELEAAKEEWGDQMNRMRSEFDFMKARSFNETRDASGVAAVKVVKEVLQVVDNFNRAFTSVPAETDAAKEVEGAYKSIYAEIEEIFNALGVEEVETLGTEFDYELHEAIMQSPSADYEEGIVCQEFQKGYKLGDKLIRPAMVAVAI</sequence>
<evidence type="ECO:0000256" key="6">
    <source>
        <dbReference type="ARBA" id="ARBA00023186"/>
    </source>
</evidence>
<feature type="region of interest" description="Disordered" evidence="10">
    <location>
        <begin position="1"/>
        <end position="42"/>
    </location>
</feature>
<keyword evidence="12" id="KW-1185">Reference proteome</keyword>
<dbReference type="FunFam" id="2.30.22.10:FF:000001">
    <property type="entry name" value="Protein GrpE"/>
    <property type="match status" value="1"/>
</dbReference>
<dbReference type="GO" id="GO:0006457">
    <property type="term" value="P:protein folding"/>
    <property type="evidence" value="ECO:0007669"/>
    <property type="project" value="InterPro"/>
</dbReference>
<evidence type="ECO:0000256" key="2">
    <source>
        <dbReference type="ARBA" id="ARBA00009054"/>
    </source>
</evidence>
<keyword evidence="4" id="KW-0963">Cytoplasm</keyword>
<keyword evidence="9" id="KW-0175">Coiled coil</keyword>
<evidence type="ECO:0000256" key="7">
    <source>
        <dbReference type="RuleBase" id="RU000640"/>
    </source>
</evidence>
<evidence type="ECO:0000256" key="3">
    <source>
        <dbReference type="ARBA" id="ARBA00011738"/>
    </source>
</evidence>
<dbReference type="GO" id="GO:0000774">
    <property type="term" value="F:adenyl-nucleotide exchange factor activity"/>
    <property type="evidence" value="ECO:0007669"/>
    <property type="project" value="InterPro"/>
</dbReference>
<feature type="coiled-coil region" evidence="9">
    <location>
        <begin position="58"/>
        <end position="89"/>
    </location>
</feature>
<evidence type="ECO:0000256" key="1">
    <source>
        <dbReference type="ARBA" id="ARBA00004496"/>
    </source>
</evidence>
<feature type="compositionally biased region" description="Polar residues" evidence="10">
    <location>
        <begin position="1"/>
        <end position="15"/>
    </location>
</feature>
<dbReference type="Gene3D" id="2.30.22.10">
    <property type="entry name" value="Head domain of nucleotide exchange factor GrpE"/>
    <property type="match status" value="1"/>
</dbReference>
<dbReference type="SUPFAM" id="SSF58014">
    <property type="entry name" value="Coiled-coil domain of nucleotide exchange factor GrpE"/>
    <property type="match status" value="1"/>
</dbReference>
<organism evidence="11 12">
    <name type="scientific">Triparma strigata</name>
    <dbReference type="NCBI Taxonomy" id="1606541"/>
    <lineage>
        <taxon>Eukaryota</taxon>
        <taxon>Sar</taxon>
        <taxon>Stramenopiles</taxon>
        <taxon>Ochrophyta</taxon>
        <taxon>Bolidophyceae</taxon>
        <taxon>Parmales</taxon>
        <taxon>Triparmaceae</taxon>
        <taxon>Triparma</taxon>
    </lineage>
</organism>
<dbReference type="CDD" id="cd00446">
    <property type="entry name" value="GrpE"/>
    <property type="match status" value="1"/>
</dbReference>
<evidence type="ECO:0000256" key="5">
    <source>
        <dbReference type="ARBA" id="ARBA00023016"/>
    </source>
</evidence>
<evidence type="ECO:0000256" key="9">
    <source>
        <dbReference type="SAM" id="Coils"/>
    </source>
</evidence>
<dbReference type="PRINTS" id="PR00773">
    <property type="entry name" value="GRPEPROTEIN"/>
</dbReference>